<dbReference type="GO" id="GO:0050385">
    <property type="term" value="F:ureidoglycolate lyase activity"/>
    <property type="evidence" value="ECO:0007669"/>
    <property type="project" value="UniProtKB-EC"/>
</dbReference>
<dbReference type="Pfam" id="PF04115">
    <property type="entry name" value="Ureidogly_lyase"/>
    <property type="match status" value="1"/>
</dbReference>
<dbReference type="EMBL" id="MU620915">
    <property type="protein sequence ID" value="KAI8580064.1"/>
    <property type="molecule type" value="Genomic_DNA"/>
</dbReference>
<dbReference type="InterPro" id="IPR024060">
    <property type="entry name" value="Ureidoglycolate_lyase_dom_sf"/>
</dbReference>
<sequence>MSNKTLTALPLTAAAYAPYGDVIQARTDAKDITGANQGTAEKYHWTASIVNNHPNNGGKSNMCVFHCRPTKELPFKCKILERHPYSSQAFIPMNAGNTRGYLVIVALNGEDDKPDMSTLKAFICSNVQGVNYAAGIWHHPMIALEAETDFACLVHESGINQDDCQVVDVEEWIVDVPGYTA</sequence>
<dbReference type="Proteomes" id="UP001206595">
    <property type="component" value="Unassembled WGS sequence"/>
</dbReference>
<evidence type="ECO:0000256" key="4">
    <source>
        <dbReference type="ARBA" id="ARBA00047684"/>
    </source>
</evidence>
<keyword evidence="2" id="KW-0659">Purine metabolism</keyword>
<dbReference type="Gene3D" id="2.60.120.480">
    <property type="entry name" value="Ureidoglycolate hydrolase"/>
    <property type="match status" value="1"/>
</dbReference>
<comment type="subunit">
    <text evidence="1">Homodimer.</text>
</comment>
<dbReference type="InterPro" id="IPR007247">
    <property type="entry name" value="Ureidogly_lyase"/>
</dbReference>
<evidence type="ECO:0000313" key="5">
    <source>
        <dbReference type="EMBL" id="KAI8580064.1"/>
    </source>
</evidence>
<dbReference type="GeneID" id="75914073"/>
<evidence type="ECO:0000313" key="6">
    <source>
        <dbReference type="Proteomes" id="UP001206595"/>
    </source>
</evidence>
<evidence type="ECO:0000256" key="1">
    <source>
        <dbReference type="ARBA" id="ARBA00011738"/>
    </source>
</evidence>
<dbReference type="InterPro" id="IPR011051">
    <property type="entry name" value="RmlC_Cupin_sf"/>
</dbReference>
<dbReference type="PIRSF" id="PIRSF017306">
    <property type="entry name" value="Ureidogly_hydro"/>
    <property type="match status" value="1"/>
</dbReference>
<accession>A0AAD5HEG7</accession>
<comment type="catalytic activity">
    <reaction evidence="4">
        <text>(S)-ureidoglycolate = urea + glyoxylate</text>
        <dbReference type="Rhea" id="RHEA:11304"/>
        <dbReference type="ChEBI" id="CHEBI:16199"/>
        <dbReference type="ChEBI" id="CHEBI:36655"/>
        <dbReference type="ChEBI" id="CHEBI:57296"/>
        <dbReference type="EC" id="4.3.2.3"/>
    </reaction>
</comment>
<dbReference type="RefSeq" id="XP_051445068.1">
    <property type="nucleotide sequence ID" value="XM_051588728.1"/>
</dbReference>
<dbReference type="PANTHER" id="PTHR21221:SF1">
    <property type="entry name" value="UREIDOGLYCOLATE LYASE"/>
    <property type="match status" value="1"/>
</dbReference>
<evidence type="ECO:0008006" key="7">
    <source>
        <dbReference type="Google" id="ProtNLM"/>
    </source>
</evidence>
<proteinExistence type="predicted"/>
<protein>
    <recommendedName>
        <fullName evidence="7">Ureidoglycolate hydrolase</fullName>
    </recommendedName>
</protein>
<reference evidence="5" key="1">
    <citation type="submission" date="2021-06" db="EMBL/GenBank/DDBJ databases">
        <authorList>
            <consortium name="DOE Joint Genome Institute"/>
            <person name="Mondo S.J."/>
            <person name="Amses K.R."/>
            <person name="Simmons D.R."/>
            <person name="Longcore J.E."/>
            <person name="Seto K."/>
            <person name="Alves G.H."/>
            <person name="Bonds A.E."/>
            <person name="Quandt C.A."/>
            <person name="Davis W.J."/>
            <person name="Chang Y."/>
            <person name="Letcher P.M."/>
            <person name="Powell M.J."/>
            <person name="Kuo A."/>
            <person name="Labutti K."/>
            <person name="Pangilinan J."/>
            <person name="Andreopoulos W."/>
            <person name="Tritt A."/>
            <person name="Riley R."/>
            <person name="Hundley H."/>
            <person name="Johnson J."/>
            <person name="Lipzen A."/>
            <person name="Barry K."/>
            <person name="Berbee M.L."/>
            <person name="Buchler N.E."/>
            <person name="Grigoriev I.V."/>
            <person name="Spatafora J.W."/>
            <person name="Stajich J.E."/>
            <person name="James T.Y."/>
        </authorList>
    </citation>
    <scope>NUCLEOTIDE SEQUENCE</scope>
    <source>
        <strain evidence="5">AG</strain>
    </source>
</reference>
<dbReference type="PANTHER" id="PTHR21221">
    <property type="entry name" value="UREIDOGLYCOLATE HYDROLASE"/>
    <property type="match status" value="1"/>
</dbReference>
<keyword evidence="6" id="KW-1185">Reference proteome</keyword>
<keyword evidence="3" id="KW-0456">Lyase</keyword>
<evidence type="ECO:0000256" key="2">
    <source>
        <dbReference type="ARBA" id="ARBA00022631"/>
    </source>
</evidence>
<evidence type="ECO:0000256" key="3">
    <source>
        <dbReference type="ARBA" id="ARBA00023239"/>
    </source>
</evidence>
<dbReference type="InterPro" id="IPR047233">
    <property type="entry name" value="UAH_cupin"/>
</dbReference>
<dbReference type="AlphaFoldDB" id="A0AAD5HEG7"/>
<reference evidence="5" key="2">
    <citation type="journal article" date="2022" name="Proc. Natl. Acad. Sci. U.S.A.">
        <title>Diploid-dominant life cycles characterize the early evolution of Fungi.</title>
        <authorList>
            <person name="Amses K.R."/>
            <person name="Simmons D.R."/>
            <person name="Longcore J.E."/>
            <person name="Mondo S.J."/>
            <person name="Seto K."/>
            <person name="Jeronimo G.H."/>
            <person name="Bonds A.E."/>
            <person name="Quandt C.A."/>
            <person name="Davis W.J."/>
            <person name="Chang Y."/>
            <person name="Federici B.A."/>
            <person name="Kuo A."/>
            <person name="LaButti K."/>
            <person name="Pangilinan J."/>
            <person name="Andreopoulos W."/>
            <person name="Tritt A."/>
            <person name="Riley R."/>
            <person name="Hundley H."/>
            <person name="Johnson J."/>
            <person name="Lipzen A."/>
            <person name="Barry K."/>
            <person name="Lang B.F."/>
            <person name="Cuomo C.A."/>
            <person name="Buchler N.E."/>
            <person name="Grigoriev I.V."/>
            <person name="Spatafora J.W."/>
            <person name="Stajich J.E."/>
            <person name="James T.Y."/>
        </authorList>
    </citation>
    <scope>NUCLEOTIDE SEQUENCE</scope>
    <source>
        <strain evidence="5">AG</strain>
    </source>
</reference>
<name>A0AAD5HEG7_UMBRA</name>
<gene>
    <name evidence="5" type="ORF">K450DRAFT_239218</name>
</gene>
<organism evidence="5 6">
    <name type="scientific">Umbelopsis ramanniana AG</name>
    <dbReference type="NCBI Taxonomy" id="1314678"/>
    <lineage>
        <taxon>Eukaryota</taxon>
        <taxon>Fungi</taxon>
        <taxon>Fungi incertae sedis</taxon>
        <taxon>Mucoromycota</taxon>
        <taxon>Mucoromycotina</taxon>
        <taxon>Umbelopsidomycetes</taxon>
        <taxon>Umbelopsidales</taxon>
        <taxon>Umbelopsidaceae</taxon>
        <taxon>Umbelopsis</taxon>
    </lineage>
</organism>
<dbReference type="GO" id="GO:0000256">
    <property type="term" value="P:allantoin catabolic process"/>
    <property type="evidence" value="ECO:0007669"/>
    <property type="project" value="InterPro"/>
</dbReference>
<dbReference type="CDD" id="cd20298">
    <property type="entry name" value="cupin_UAH"/>
    <property type="match status" value="1"/>
</dbReference>
<comment type="caution">
    <text evidence="5">The sequence shown here is derived from an EMBL/GenBank/DDBJ whole genome shotgun (WGS) entry which is preliminary data.</text>
</comment>
<dbReference type="SUPFAM" id="SSF51182">
    <property type="entry name" value="RmlC-like cupins"/>
    <property type="match status" value="1"/>
</dbReference>
<dbReference type="GO" id="GO:0006144">
    <property type="term" value="P:purine nucleobase metabolic process"/>
    <property type="evidence" value="ECO:0007669"/>
    <property type="project" value="UniProtKB-KW"/>
</dbReference>
<dbReference type="GO" id="GO:0004848">
    <property type="term" value="F:ureidoglycolate hydrolase activity"/>
    <property type="evidence" value="ECO:0007669"/>
    <property type="project" value="InterPro"/>
</dbReference>